<dbReference type="Pfam" id="PF14067">
    <property type="entry name" value="LssY_C"/>
    <property type="match status" value="1"/>
</dbReference>
<keyword evidence="1" id="KW-0812">Transmembrane</keyword>
<organism evidence="3 4">
    <name type="scientific">Mesorhizobium australicum</name>
    <dbReference type="NCBI Taxonomy" id="536018"/>
    <lineage>
        <taxon>Bacteria</taxon>
        <taxon>Pseudomonadati</taxon>
        <taxon>Pseudomonadota</taxon>
        <taxon>Alphaproteobacteria</taxon>
        <taxon>Hyphomicrobiales</taxon>
        <taxon>Phyllobacteriaceae</taxon>
        <taxon>Mesorhizobium</taxon>
    </lineage>
</organism>
<dbReference type="OrthoDB" id="3725455at2"/>
<evidence type="ECO:0000256" key="1">
    <source>
        <dbReference type="SAM" id="Phobius"/>
    </source>
</evidence>
<accession>A0A1X7NUZ0</accession>
<feature type="transmembrane region" description="Helical" evidence="1">
    <location>
        <begin position="12"/>
        <end position="34"/>
    </location>
</feature>
<keyword evidence="1" id="KW-1133">Transmembrane helix</keyword>
<name>A0A1X7NUZ0_9HYPH</name>
<evidence type="ECO:0000313" key="3">
    <source>
        <dbReference type="EMBL" id="SMH41484.1"/>
    </source>
</evidence>
<keyword evidence="1" id="KW-0472">Membrane</keyword>
<reference evidence="3 4" key="1">
    <citation type="submission" date="2017-04" db="EMBL/GenBank/DDBJ databases">
        <authorList>
            <person name="Afonso C.L."/>
            <person name="Miller P.J."/>
            <person name="Scott M.A."/>
            <person name="Spackman E."/>
            <person name="Goraichik I."/>
            <person name="Dimitrov K.M."/>
            <person name="Suarez D.L."/>
            <person name="Swayne D.E."/>
        </authorList>
    </citation>
    <scope>NUCLEOTIDE SEQUENCE [LARGE SCALE GENOMIC DNA]</scope>
    <source>
        <strain evidence="3 4">B5P</strain>
    </source>
</reference>
<proteinExistence type="predicted"/>
<keyword evidence="4" id="KW-1185">Reference proteome</keyword>
<evidence type="ECO:0000313" key="4">
    <source>
        <dbReference type="Proteomes" id="UP000193083"/>
    </source>
</evidence>
<dbReference type="AlphaFoldDB" id="A0A1X7NUZ0"/>
<evidence type="ECO:0000259" key="2">
    <source>
        <dbReference type="Pfam" id="PF14067"/>
    </source>
</evidence>
<dbReference type="RefSeq" id="WP_085464511.1">
    <property type="nucleotide sequence ID" value="NZ_FXBL01000004.1"/>
</dbReference>
<feature type="domain" description="LssY-like C-terminal" evidence="2">
    <location>
        <begin position="44"/>
        <end position="224"/>
    </location>
</feature>
<dbReference type="InterPro" id="IPR025902">
    <property type="entry name" value="LssY-like-C_dom"/>
</dbReference>
<dbReference type="EMBL" id="FXBL01000004">
    <property type="protein sequence ID" value="SMH41484.1"/>
    <property type="molecule type" value="Genomic_DNA"/>
</dbReference>
<gene>
    <name evidence="3" type="ORF">SAMN02982922_2581</name>
</gene>
<dbReference type="Proteomes" id="UP000193083">
    <property type="component" value="Unassembled WGS sequence"/>
</dbReference>
<protein>
    <submittedName>
        <fullName evidence="3">LssY C-terminus</fullName>
    </submittedName>
</protein>
<sequence length="233" mass="25028">MARRRVSAKRAVIGTVFVVAVWGFVAYLAAPFFWSEIERGRPPQPMLTTTPLGIPGDPINFGLAGAEAEVVAAFHAIGWRPADAITLKSALAIGLSVLLDRPYPDAPVSNLVYEGERQDLAFEKEDGGSAGRRHHARLWKVEGDGAQERPLWLGAVSYDRDAGLSHDTLQITHHIAPDLDAERDALIGGFEAAGLLESSYSIDGVGPTQDGRNGGGDRYFTDGKATVGVLRVR</sequence>